<feature type="non-terminal residue" evidence="2">
    <location>
        <position position="1"/>
    </location>
</feature>
<dbReference type="PANTHER" id="PTHR45036:SF1">
    <property type="entry name" value="METHYLTRANSFERASE LIKE 7A"/>
    <property type="match status" value="1"/>
</dbReference>
<keyword evidence="1" id="KW-0732">Signal</keyword>
<dbReference type="Proteomes" id="UP000231358">
    <property type="component" value="Unassembled WGS sequence"/>
</dbReference>
<dbReference type="InterPro" id="IPR052356">
    <property type="entry name" value="Thiol_S-MT"/>
</dbReference>
<dbReference type="Gene3D" id="3.40.50.150">
    <property type="entry name" value="Vaccinia Virus protein VP39"/>
    <property type="match status" value="1"/>
</dbReference>
<name>A0A2G7G4H1_9EURO</name>
<dbReference type="CDD" id="cd02440">
    <property type="entry name" value="AdoMet_MTases"/>
    <property type="match status" value="1"/>
</dbReference>
<dbReference type="AlphaFoldDB" id="A0A2G7G4H1"/>
<dbReference type="PANTHER" id="PTHR45036">
    <property type="entry name" value="METHYLTRANSFERASE LIKE 7B"/>
    <property type="match status" value="1"/>
</dbReference>
<feature type="signal peptide" evidence="1">
    <location>
        <begin position="1"/>
        <end position="20"/>
    </location>
</feature>
<comment type="caution">
    <text evidence="2">The sequence shown here is derived from an EMBL/GenBank/DDBJ whole genome shotgun (WGS) entry which is preliminary data.</text>
</comment>
<dbReference type="InterPro" id="IPR029063">
    <property type="entry name" value="SAM-dependent_MTases_sf"/>
</dbReference>
<evidence type="ECO:0000256" key="1">
    <source>
        <dbReference type="SAM" id="SignalP"/>
    </source>
</evidence>
<evidence type="ECO:0000313" key="3">
    <source>
        <dbReference type="Proteomes" id="UP000231358"/>
    </source>
</evidence>
<accession>A0A2G7G4H1</accession>
<dbReference type="STRING" id="656916.A0A2G7G4H1"/>
<keyword evidence="2" id="KW-0808">Transferase</keyword>
<proteinExistence type="predicted"/>
<dbReference type="GO" id="GO:0008168">
    <property type="term" value="F:methyltransferase activity"/>
    <property type="evidence" value="ECO:0007669"/>
    <property type="project" value="UniProtKB-KW"/>
</dbReference>
<dbReference type="SUPFAM" id="SSF53335">
    <property type="entry name" value="S-adenosyl-L-methionine-dependent methyltransferases"/>
    <property type="match status" value="1"/>
</dbReference>
<organism evidence="2 3">
    <name type="scientific">Aspergillus arachidicola</name>
    <dbReference type="NCBI Taxonomy" id="656916"/>
    <lineage>
        <taxon>Eukaryota</taxon>
        <taxon>Fungi</taxon>
        <taxon>Dikarya</taxon>
        <taxon>Ascomycota</taxon>
        <taxon>Pezizomycotina</taxon>
        <taxon>Eurotiomycetes</taxon>
        <taxon>Eurotiomycetidae</taxon>
        <taxon>Eurotiales</taxon>
        <taxon>Aspergillaceae</taxon>
        <taxon>Aspergillus</taxon>
        <taxon>Aspergillus subgen. Circumdati</taxon>
    </lineage>
</organism>
<keyword evidence="2" id="KW-0489">Methyltransferase</keyword>
<evidence type="ECO:0000313" key="2">
    <source>
        <dbReference type="EMBL" id="PIG87734.1"/>
    </source>
</evidence>
<reference evidence="2 3" key="1">
    <citation type="submission" date="2017-05" db="EMBL/GenBank/DDBJ databases">
        <title>Genome sequence for an aflatoxigenic pathogen of Argentinian peanut, Aspergillus arachidicola.</title>
        <authorList>
            <person name="Moore G."/>
            <person name="Beltz S.B."/>
            <person name="Mack B.M."/>
        </authorList>
    </citation>
    <scope>NUCLEOTIDE SEQUENCE [LARGE SCALE GENOMIC DNA]</scope>
    <source>
        <strain evidence="2 3">CBS 117610</strain>
    </source>
</reference>
<gene>
    <name evidence="2" type="ORF">AARAC_000830</name>
</gene>
<dbReference type="EMBL" id="NEXV01000140">
    <property type="protein sequence ID" value="PIG87734.1"/>
    <property type="molecule type" value="Genomic_DNA"/>
</dbReference>
<feature type="chain" id="PRO_5013654313" evidence="1">
    <location>
        <begin position="21"/>
        <end position="328"/>
    </location>
</feature>
<dbReference type="Pfam" id="PF13489">
    <property type="entry name" value="Methyltransf_23"/>
    <property type="match status" value="1"/>
</dbReference>
<keyword evidence="3" id="KW-1185">Reference proteome</keyword>
<dbReference type="GO" id="GO:0032259">
    <property type="term" value="P:methylation"/>
    <property type="evidence" value="ECO:0007669"/>
    <property type="project" value="UniProtKB-KW"/>
</dbReference>
<sequence length="328" mass="35751">HKWLLSTSLLLRCGSHHCWNQATFCSGPCHLLAALHAHQSPRHQFPSKLKLISPTDHVKVNLEAVFKRGQILSPLLQSGRLRDEAFGRFWVSFSNFVDSQPPPPPTQTGVQRSSDLIPPVLAHASGLVLDVGPGTGTQMPLLRSSAIKAIYGAEPCHGLHTKLRSRADAEGVGEKYHILPCSVAASELFPALQEQGLLPAGTTALDQTTGGAFDTILCVRVLCSVPDLEQSARDLYSLLKPGGKILIVEHVVNPWRTAKGSIVARAVQAVYGFFGWSWFIGDCRMNRDTEKALRGAAEAEGGWESVEVEKWFGRTCMPYIAGVFVKRG</sequence>
<protein>
    <submittedName>
        <fullName evidence="2">Phospholipid methyltransferase</fullName>
    </submittedName>
</protein>